<name>A0A916UL99_9BURK</name>
<dbReference type="SUPFAM" id="SSF53850">
    <property type="entry name" value="Periplasmic binding protein-like II"/>
    <property type="match status" value="1"/>
</dbReference>
<feature type="chain" id="PRO_5037870110" description="Solute-binding protein family 3/N-terminal domain-containing protein" evidence="1">
    <location>
        <begin position="26"/>
        <end position="290"/>
    </location>
</feature>
<organism evidence="2 3">
    <name type="scientific">Undibacterium terreum</name>
    <dbReference type="NCBI Taxonomy" id="1224302"/>
    <lineage>
        <taxon>Bacteria</taxon>
        <taxon>Pseudomonadati</taxon>
        <taxon>Pseudomonadota</taxon>
        <taxon>Betaproteobacteria</taxon>
        <taxon>Burkholderiales</taxon>
        <taxon>Oxalobacteraceae</taxon>
        <taxon>Undibacterium</taxon>
    </lineage>
</organism>
<evidence type="ECO:0000313" key="3">
    <source>
        <dbReference type="Proteomes" id="UP000637423"/>
    </source>
</evidence>
<dbReference type="EMBL" id="BMED01000002">
    <property type="protein sequence ID" value="GGC77183.1"/>
    <property type="molecule type" value="Genomic_DNA"/>
</dbReference>
<gene>
    <name evidence="2" type="ORF">GCM10011396_25440</name>
</gene>
<feature type="signal peptide" evidence="1">
    <location>
        <begin position="1"/>
        <end position="25"/>
    </location>
</feature>
<dbReference type="Gene3D" id="3.40.190.10">
    <property type="entry name" value="Periplasmic binding protein-like II"/>
    <property type="match status" value="2"/>
</dbReference>
<evidence type="ECO:0008006" key="4">
    <source>
        <dbReference type="Google" id="ProtNLM"/>
    </source>
</evidence>
<proteinExistence type="predicted"/>
<dbReference type="Proteomes" id="UP000637423">
    <property type="component" value="Unassembled WGS sequence"/>
</dbReference>
<keyword evidence="3" id="KW-1185">Reference proteome</keyword>
<evidence type="ECO:0000313" key="2">
    <source>
        <dbReference type="EMBL" id="GGC77183.1"/>
    </source>
</evidence>
<accession>A0A916UL99</accession>
<protein>
    <recommendedName>
        <fullName evidence="4">Solute-binding protein family 3/N-terminal domain-containing protein</fullName>
    </recommendedName>
</protein>
<reference evidence="2" key="2">
    <citation type="submission" date="2020-09" db="EMBL/GenBank/DDBJ databases">
        <authorList>
            <person name="Sun Q."/>
            <person name="Zhou Y."/>
        </authorList>
    </citation>
    <scope>NUCLEOTIDE SEQUENCE</scope>
    <source>
        <strain evidence="2">CGMCC 1.10998</strain>
    </source>
</reference>
<evidence type="ECO:0000256" key="1">
    <source>
        <dbReference type="SAM" id="SignalP"/>
    </source>
</evidence>
<sequence length="290" mass="31751">MGALAPFATAAFSALLFGVASVANAECSRPITVPVSPTGTAVIIIKDSSKDPGKDQNKDQFSGAYVDVLRTEGKKEGCSFVFTSVPRARQELMFQAGQADLLLPATRLQQRDEAGSFVPMISVRATMISLDSARPALHNLQDLLDHRELKVALVRGYDYGDTYQITLNELKKQNRLLLEADPVSVGRLLAAGVADVTIMTSAIFTGVVQMDSRLQPMHKKLRYEVLDDLPWIDSGIYISNRSALGAEDKAALQQLFEHIAKSGALWAAIRRYDQPDAMKDSIRPRMSTKP</sequence>
<comment type="caution">
    <text evidence="2">The sequence shown here is derived from an EMBL/GenBank/DDBJ whole genome shotgun (WGS) entry which is preliminary data.</text>
</comment>
<reference evidence="2" key="1">
    <citation type="journal article" date="2014" name="Int. J. Syst. Evol. Microbiol.">
        <title>Complete genome sequence of Corynebacterium casei LMG S-19264T (=DSM 44701T), isolated from a smear-ripened cheese.</title>
        <authorList>
            <consortium name="US DOE Joint Genome Institute (JGI-PGF)"/>
            <person name="Walter F."/>
            <person name="Albersmeier A."/>
            <person name="Kalinowski J."/>
            <person name="Ruckert C."/>
        </authorList>
    </citation>
    <scope>NUCLEOTIDE SEQUENCE</scope>
    <source>
        <strain evidence="2">CGMCC 1.10998</strain>
    </source>
</reference>
<dbReference type="AlphaFoldDB" id="A0A916UL99"/>
<keyword evidence="1" id="KW-0732">Signal</keyword>